<evidence type="ECO:0008006" key="3">
    <source>
        <dbReference type="Google" id="ProtNLM"/>
    </source>
</evidence>
<evidence type="ECO:0000313" key="2">
    <source>
        <dbReference type="Proteomes" id="UP000093343"/>
    </source>
</evidence>
<name>A0ABX2XHM1_9FLAO</name>
<dbReference type="RefSeq" id="WP_065449503.1">
    <property type="nucleotide sequence ID" value="NZ_LVEN01000027.1"/>
</dbReference>
<evidence type="ECO:0000313" key="1">
    <source>
        <dbReference type="EMBL" id="OCB73170.1"/>
    </source>
</evidence>
<accession>A0ABX2XHM1</accession>
<dbReference type="Proteomes" id="UP000093343">
    <property type="component" value="Unassembled WGS sequence"/>
</dbReference>
<proteinExistence type="predicted"/>
<organism evidence="1 2">
    <name type="scientific">Flavobacterium piscis</name>
    <dbReference type="NCBI Taxonomy" id="1114874"/>
    <lineage>
        <taxon>Bacteria</taxon>
        <taxon>Pseudomonadati</taxon>
        <taxon>Bacteroidota</taxon>
        <taxon>Flavobacteriia</taxon>
        <taxon>Flavobacteriales</taxon>
        <taxon>Flavobacteriaceae</taxon>
        <taxon>Flavobacterium</taxon>
    </lineage>
</organism>
<gene>
    <name evidence="1" type="ORF">FLP_10630</name>
</gene>
<protein>
    <recommendedName>
        <fullName evidence="3">DUF86 domain-containing protein</fullName>
    </recommendedName>
</protein>
<reference evidence="2" key="1">
    <citation type="submission" date="2016-03" db="EMBL/GenBank/DDBJ databases">
        <title>Draft genome sequence of Paenibacillus glacialis DSM 22343.</title>
        <authorList>
            <person name="Shin S.-K."/>
            <person name="Yi H."/>
        </authorList>
    </citation>
    <scope>NUCLEOTIDE SEQUENCE [LARGE SCALE GENOMIC DNA]</scope>
    <source>
        <strain evidence="2">CCUG 60099</strain>
    </source>
</reference>
<comment type="caution">
    <text evidence="1">The sequence shown here is derived from an EMBL/GenBank/DDBJ whole genome shotgun (WGS) entry which is preliminary data.</text>
</comment>
<dbReference type="EMBL" id="LVEN01000027">
    <property type="protein sequence ID" value="OCB73170.1"/>
    <property type="molecule type" value="Genomic_DNA"/>
</dbReference>
<keyword evidence="2" id="KW-1185">Reference proteome</keyword>
<sequence length="205" mass="24555">MYLTIEQSKKLFEEFFENIKIDYTEKFEFLSKLIEGDDWSFVIKSHALIESLVTELIVAKISEIELKKVIERMPLHGETVSKVSILKIYQLVTPEEIKFICKLSEIRNSIVHKYENIDFTFERYVSTLNTENKKNWKKLLTNENIDRDKMEKLILEQPMMAVWFNLFYFIIHSLSTINEIKNIKRLHDEAEITTKEFLKIIKEHE</sequence>